<feature type="compositionally biased region" description="Low complexity" evidence="1">
    <location>
        <begin position="1511"/>
        <end position="1524"/>
    </location>
</feature>
<sequence length="1628" mass="170240">MVEKAPDFIDVTEVQFKLQSRVRIFSADVNTKPNCQLVATASAFGLVFVASPQPELKVIQLSALTGDKAADEAVPIRTIPLPSEATQIAVNCDNTLLAVDVVINGITMIILYAIQSFLSQHVKALHNIRLSPDNGVRSKQLAWNPTIPGVLAVCLENGALSMFVLKDQGFEFHTVDKSQAISSVCWSPKGKQIVAGCPGGRLIQYKPDLKAIRIIECPLDQQSGPLQAISIQWLSTYQFAVAFAPAEPSPPCLYVVNAPKIGQISCINYEDICYSGSGPRQTQVYLIHILPWNTLLVASANSMEVGLDEARAELPLTAKKQESYPIGFSLETGCTHRLTIGETEMPVMPMIHLLSTDGVLVSFNILNTIQNVPGICSPPRPLQDTTGLGEFVMAAPMPKPPPVQTQAPPVSTGISMTASKESELNLSMAPTAASTPVIQQKAKIIFGNSEAFKAPTSVFGSIGQQSVNKPVASFGVPNENVPKTVNTTVFGGGIGGQMTASPFGSAANTGKVTTPAAPAPVKAAPKLQAAPVSLEQSKPFITVPPNYSASQTSERKPVPEKSSAVIPLDEENNAVIQKMIAEEVHAFEKDLKEITKRSQNISTQIGSQETLSSITKQLRELTDLTDQATESNDSLSADVRLLTMSLNEAFMMTAEAKSKWEVVANPTYTNINLRSGVNQTNRRQLSKLQAMLTNNRVHLEEINKQIDSTWVLHEEEKKQYKKDRMRVPKMEVIYQTINVQREILMGQQKRLNDIKQKLDIKLTKKTPNIQEIDSLSDSIVSLALVEQVEAETKKLGPNKMKKLQDLLKGHTVRTIHPKRPERKGINSEIVQEKREAAARIKTSQAVQQSPQPSVPAPSFSFGGTLNPTQPIKVIDTKAPPPARPVAKAKPPTSKSIPQTESKPPSFVATKAPLGGFEASKPFTSTVPSIFQPKSETKAFTFGATKVEVEEKKPPQQEVVFGAKPTTAVPTKPSIASPTVAALLTKNGGSNENAKRDVKDEKSSEQTKTTPFSFNIQKSPLGVFNQGNKAGPVFAPVSSSVAATTATTSIFSQLAAASSVPSSTSIFSTLSSFGSLAQTAQTDSVAKSDKPVAVATTTPITTNLSSSTGFTITPMAALEATVLSTPATTTTAAVTKEADVPKKEDTGFKFAFPIATTPSVTKETPISVPAVVSTTPSTAAATSTISKTTTTTVTTSSSAFDADNLLKNLSFCQPNVAEKAPDEKPFSVFSLGNFGASTATTTTPTATTSIFASTAKTTTSSIFGGNTSTTTTTSAQAAPVTSAEPFKVSFGSMTITSTPVSSVAQTTTTTTSPPAGFFSGVIKPDPQPFGAQSTATTTTVASPFASLTTSSAASTSPFGGTLATTTSTSPFGSSGGSLFGSSSGFQVQSQNENSSVFGTPNKSSTGIFGGSSVFGQPSTPSSTGSIFGGSMTPNTGSSIFGGGATTPTTSTTSVFGGGSVFGGTQAAPQSSVFGGGSTNSSTPSSGFGFGQQQQQTSSVFGSPSAFGGGSSFGSPSGAFAQGGPSVAQTGFGSPNAFAKPTPAFGAAPTFGGPPTFGSSPTFGGAATFGSPLKSTGFGSFSLETNNTFSAPTNQQNNLFAALGSSDTGMTFGNLAQNNNANQAKMQFGG</sequence>
<dbReference type="VEuPathDB" id="VectorBase:PPAPM1_002678"/>
<dbReference type="InterPro" id="IPR015943">
    <property type="entry name" value="WD40/YVTN_repeat-like_dom_sf"/>
</dbReference>
<protein>
    <recommendedName>
        <fullName evidence="4">Nuclear pore complex protein Nup214 phenylalanine-glycine (FG) domain-containing protein</fullName>
    </recommendedName>
</protein>
<feature type="region of interest" description="Disordered" evidence="1">
    <location>
        <begin position="838"/>
        <end position="857"/>
    </location>
</feature>
<feature type="compositionally biased region" description="Low complexity" evidence="1">
    <location>
        <begin position="1477"/>
        <end position="1504"/>
    </location>
</feature>
<feature type="region of interest" description="Disordered" evidence="1">
    <location>
        <begin position="1381"/>
        <end position="1537"/>
    </location>
</feature>
<feature type="compositionally biased region" description="Polar residues" evidence="1">
    <location>
        <begin position="1385"/>
        <end position="1405"/>
    </location>
</feature>
<dbReference type="InterPro" id="IPR026054">
    <property type="entry name" value="Nucleoporin"/>
</dbReference>
<dbReference type="Gene3D" id="2.130.10.10">
    <property type="entry name" value="YVTN repeat-like/Quinoprotein amine dehydrogenase"/>
    <property type="match status" value="1"/>
</dbReference>
<organism evidence="2 3">
    <name type="scientific">Phlebotomus papatasi</name>
    <name type="common">Sandfly</name>
    <dbReference type="NCBI Taxonomy" id="29031"/>
    <lineage>
        <taxon>Eukaryota</taxon>
        <taxon>Metazoa</taxon>
        <taxon>Ecdysozoa</taxon>
        <taxon>Arthropoda</taxon>
        <taxon>Hexapoda</taxon>
        <taxon>Insecta</taxon>
        <taxon>Pterygota</taxon>
        <taxon>Neoptera</taxon>
        <taxon>Endopterygota</taxon>
        <taxon>Diptera</taxon>
        <taxon>Nematocera</taxon>
        <taxon>Psychodoidea</taxon>
        <taxon>Psychodidae</taxon>
        <taxon>Phlebotomus</taxon>
        <taxon>Phlebotomus</taxon>
    </lineage>
</organism>
<dbReference type="GO" id="GO:0005643">
    <property type="term" value="C:nuclear pore"/>
    <property type="evidence" value="ECO:0007669"/>
    <property type="project" value="TreeGrafter"/>
</dbReference>
<evidence type="ECO:0000313" key="2">
    <source>
        <dbReference type="EnsemblMetazoa" id="PPAI009406-PA"/>
    </source>
</evidence>
<dbReference type="Proteomes" id="UP000092462">
    <property type="component" value="Unassembled WGS sequence"/>
</dbReference>
<feature type="compositionally biased region" description="Low complexity" evidence="1">
    <location>
        <begin position="1444"/>
        <end position="1453"/>
    </location>
</feature>
<dbReference type="PANTHER" id="PTHR23193:SF46">
    <property type="entry name" value="NUCLEAR PORE COMPLEX PROTEIN NUP214"/>
    <property type="match status" value="1"/>
</dbReference>
<keyword evidence="3" id="KW-1185">Reference proteome</keyword>
<feature type="region of interest" description="Disordered" evidence="1">
    <location>
        <begin position="1299"/>
        <end position="1334"/>
    </location>
</feature>
<dbReference type="GO" id="GO:0006405">
    <property type="term" value="P:RNA export from nucleus"/>
    <property type="evidence" value="ECO:0007669"/>
    <property type="project" value="TreeGrafter"/>
</dbReference>
<reference evidence="2" key="1">
    <citation type="submission" date="2022-08" db="UniProtKB">
        <authorList>
            <consortium name="EnsemblMetazoa"/>
        </authorList>
    </citation>
    <scope>IDENTIFICATION</scope>
    <source>
        <strain evidence="2">Israel</strain>
    </source>
</reference>
<dbReference type="GO" id="GO:0006606">
    <property type="term" value="P:protein import into nucleus"/>
    <property type="evidence" value="ECO:0007669"/>
    <property type="project" value="TreeGrafter"/>
</dbReference>
<dbReference type="EMBL" id="AJVK01006819">
    <property type="status" value="NOT_ANNOTATED_CDS"/>
    <property type="molecule type" value="Genomic_DNA"/>
</dbReference>
<dbReference type="GO" id="GO:0008139">
    <property type="term" value="F:nuclear localization sequence binding"/>
    <property type="evidence" value="ECO:0007669"/>
    <property type="project" value="TreeGrafter"/>
</dbReference>
<feature type="compositionally biased region" description="Polar residues" evidence="1">
    <location>
        <begin position="1412"/>
        <end position="1437"/>
    </location>
</feature>
<dbReference type="EnsemblMetazoa" id="PPAI009406-RA">
    <property type="protein sequence ID" value="PPAI009406-PA"/>
    <property type="gene ID" value="PPAI009406"/>
</dbReference>
<feature type="compositionally biased region" description="Basic and acidic residues" evidence="1">
    <location>
        <begin position="992"/>
        <end position="1004"/>
    </location>
</feature>
<evidence type="ECO:0008006" key="4">
    <source>
        <dbReference type="Google" id="ProtNLM"/>
    </source>
</evidence>
<proteinExistence type="predicted"/>
<dbReference type="PANTHER" id="PTHR23193">
    <property type="entry name" value="NUCLEAR PORE COMPLEX PROTEIN NUP"/>
    <property type="match status" value="1"/>
</dbReference>
<feature type="compositionally biased region" description="Polar residues" evidence="1">
    <location>
        <begin position="892"/>
        <end position="902"/>
    </location>
</feature>
<evidence type="ECO:0000256" key="1">
    <source>
        <dbReference type="SAM" id="MobiDB-lite"/>
    </source>
</evidence>
<dbReference type="SUPFAM" id="SSF117289">
    <property type="entry name" value="Nucleoporin domain"/>
    <property type="match status" value="1"/>
</dbReference>
<feature type="region of interest" description="Disordered" evidence="1">
    <location>
        <begin position="985"/>
        <end position="1009"/>
    </location>
</feature>
<dbReference type="VEuPathDB" id="VectorBase:PPAI009406"/>
<accession>A0A1B0DM16</accession>
<name>A0A1B0DM16_PHLPP</name>
<feature type="region of interest" description="Disordered" evidence="1">
    <location>
        <begin position="877"/>
        <end position="906"/>
    </location>
</feature>
<dbReference type="GO" id="GO:0017056">
    <property type="term" value="F:structural constituent of nuclear pore"/>
    <property type="evidence" value="ECO:0007669"/>
    <property type="project" value="TreeGrafter"/>
</dbReference>
<evidence type="ECO:0000313" key="3">
    <source>
        <dbReference type="Proteomes" id="UP000092462"/>
    </source>
</evidence>
<feature type="compositionally biased region" description="Low complexity" evidence="1">
    <location>
        <begin position="1299"/>
        <end position="1314"/>
    </location>
</feature>